<evidence type="ECO:0000256" key="2">
    <source>
        <dbReference type="ARBA" id="ARBA00004613"/>
    </source>
</evidence>
<comment type="similarity">
    <text evidence="3 7">Belongs to the flagella basal body rod proteins family.</text>
</comment>
<dbReference type="OrthoDB" id="9802553at2"/>
<gene>
    <name evidence="7" type="primary">flgK</name>
    <name evidence="11" type="ORF">DI392_11890</name>
</gene>
<evidence type="ECO:0000313" key="12">
    <source>
        <dbReference type="Proteomes" id="UP000245362"/>
    </source>
</evidence>
<dbReference type="InterPro" id="IPR001444">
    <property type="entry name" value="Flag_bb_rod_N"/>
</dbReference>
<keyword evidence="11" id="KW-0969">Cilium</keyword>
<dbReference type="Pfam" id="PF00460">
    <property type="entry name" value="Flg_bb_rod"/>
    <property type="match status" value="1"/>
</dbReference>
<evidence type="ECO:0000256" key="4">
    <source>
        <dbReference type="ARBA" id="ARBA00016244"/>
    </source>
</evidence>
<keyword evidence="11" id="KW-0282">Flagellum</keyword>
<evidence type="ECO:0000256" key="1">
    <source>
        <dbReference type="ARBA" id="ARBA00004365"/>
    </source>
</evidence>
<organism evidence="11 12">
    <name type="scientific">Vibrio albus</name>
    <dbReference type="NCBI Taxonomy" id="2200953"/>
    <lineage>
        <taxon>Bacteria</taxon>
        <taxon>Pseudomonadati</taxon>
        <taxon>Pseudomonadota</taxon>
        <taxon>Gammaproteobacteria</taxon>
        <taxon>Vibrionales</taxon>
        <taxon>Vibrionaceae</taxon>
        <taxon>Vibrio</taxon>
    </lineage>
</organism>
<dbReference type="NCBIfam" id="TIGR02492">
    <property type="entry name" value="flgK_ends"/>
    <property type="match status" value="1"/>
</dbReference>
<feature type="domain" description="Flagellar basal body rod protein N-terminal" evidence="8">
    <location>
        <begin position="4"/>
        <end position="33"/>
    </location>
</feature>
<sequence>MSIINIALSGLNANKVALDVTSQNVANVNTPGYSRQQATMASVSATKYAGISAGNGVEITGIRRVTDQYVVRQTWLTNSQQAFSDSYSTNISQMESMLSSDAFSISTGLDDLYAALNDASVKPESLPLRQQVLNESEALSNRFSTLSESLLSQHRDLSGQRTAVIAEVNSLLGNIADVNMKLSELQSSGGNPSQLQDERDRLIGELSSRVDIRTTEQQNGSLQVTLATGQPLVLGEDAAQLKAVPDAGDPYLAELHVDFAGQNFAITGDVGAQLGAIGQYQTEVLLPDYQALDDMAAQLADEINTVLAGGKDLLGNAGQSLFSYDPSNPASSLKKTGLSAEELAFSADGTPGNNDVLQQLIETSNTQLTITGYGNMSAHDTFSSMVGQTAIKARQAISDFNAATALHDQAVATRDSMSAVNQDEEAANLMTYSNAYQANMKVISTANELFNTVLQLF</sequence>
<accession>A0A2U3B880</accession>
<comment type="subcellular location">
    <subcellularLocation>
        <location evidence="1 7">Bacterial flagellum</location>
    </subcellularLocation>
    <subcellularLocation>
        <location evidence="2 7">Secreted</location>
    </subcellularLocation>
</comment>
<keyword evidence="11" id="KW-0966">Cell projection</keyword>
<dbReference type="SUPFAM" id="SSF64518">
    <property type="entry name" value="Phase 1 flagellin"/>
    <property type="match status" value="1"/>
</dbReference>
<dbReference type="EMBL" id="QFWT01000006">
    <property type="protein sequence ID" value="PWI33009.1"/>
    <property type="molecule type" value="Genomic_DNA"/>
</dbReference>
<evidence type="ECO:0000256" key="6">
    <source>
        <dbReference type="ARBA" id="ARBA00023143"/>
    </source>
</evidence>
<dbReference type="AlphaFoldDB" id="A0A2U3B880"/>
<comment type="caution">
    <text evidence="11">The sequence shown here is derived from an EMBL/GenBank/DDBJ whole genome shotgun (WGS) entry which is preliminary data.</text>
</comment>
<evidence type="ECO:0000256" key="7">
    <source>
        <dbReference type="RuleBase" id="RU362065"/>
    </source>
</evidence>
<evidence type="ECO:0000259" key="8">
    <source>
        <dbReference type="Pfam" id="PF00460"/>
    </source>
</evidence>
<keyword evidence="6 7" id="KW-0975">Bacterial flagellum</keyword>
<evidence type="ECO:0000313" key="11">
    <source>
        <dbReference type="EMBL" id="PWI33009.1"/>
    </source>
</evidence>
<keyword evidence="5 7" id="KW-0964">Secreted</keyword>
<reference evidence="11 12" key="1">
    <citation type="submission" date="2018-05" db="EMBL/GenBank/DDBJ databases">
        <title>Vibrio limimaris sp. nov., isolated from marine sediment.</title>
        <authorList>
            <person name="Li C.-M."/>
        </authorList>
    </citation>
    <scope>NUCLEOTIDE SEQUENCE [LARGE SCALE GENOMIC DNA]</scope>
    <source>
        <strain evidence="11 12">E4404</strain>
    </source>
</reference>
<evidence type="ECO:0000259" key="9">
    <source>
        <dbReference type="Pfam" id="PF06429"/>
    </source>
</evidence>
<dbReference type="PANTHER" id="PTHR30033">
    <property type="entry name" value="FLAGELLAR HOOK-ASSOCIATED PROTEIN 1"/>
    <property type="match status" value="1"/>
</dbReference>
<evidence type="ECO:0000256" key="3">
    <source>
        <dbReference type="ARBA" id="ARBA00009677"/>
    </source>
</evidence>
<proteinExistence type="inferred from homology"/>
<dbReference type="InterPro" id="IPR053927">
    <property type="entry name" value="FlgK_helical"/>
</dbReference>
<dbReference type="GO" id="GO:0005576">
    <property type="term" value="C:extracellular region"/>
    <property type="evidence" value="ECO:0007669"/>
    <property type="project" value="UniProtKB-SubCell"/>
</dbReference>
<dbReference type="InterPro" id="IPR002371">
    <property type="entry name" value="FlgK"/>
</dbReference>
<dbReference type="PANTHER" id="PTHR30033:SF1">
    <property type="entry name" value="FLAGELLAR HOOK-ASSOCIATED PROTEIN 1"/>
    <property type="match status" value="1"/>
</dbReference>
<dbReference type="GO" id="GO:0005198">
    <property type="term" value="F:structural molecule activity"/>
    <property type="evidence" value="ECO:0007669"/>
    <property type="project" value="UniProtKB-UniRule"/>
</dbReference>
<evidence type="ECO:0000256" key="5">
    <source>
        <dbReference type="ARBA" id="ARBA00022525"/>
    </source>
</evidence>
<evidence type="ECO:0000259" key="10">
    <source>
        <dbReference type="Pfam" id="PF22638"/>
    </source>
</evidence>
<feature type="domain" description="Flagellar hook-associated protein FlgK helical" evidence="10">
    <location>
        <begin position="91"/>
        <end position="322"/>
    </location>
</feature>
<protein>
    <recommendedName>
        <fullName evidence="4 7">Flagellar hook-associated protein 1</fullName>
        <shortName evidence="7">HAP1</shortName>
    </recommendedName>
</protein>
<dbReference type="Proteomes" id="UP000245362">
    <property type="component" value="Unassembled WGS sequence"/>
</dbReference>
<dbReference type="RefSeq" id="WP_109320128.1">
    <property type="nucleotide sequence ID" value="NZ_QFWT01000006.1"/>
</dbReference>
<dbReference type="Pfam" id="PF06429">
    <property type="entry name" value="Flg_bbr_C"/>
    <property type="match status" value="1"/>
</dbReference>
<dbReference type="InterPro" id="IPR010930">
    <property type="entry name" value="Flg_bb/hook_C_dom"/>
</dbReference>
<name>A0A2U3B880_9VIBR</name>
<dbReference type="PRINTS" id="PR01005">
    <property type="entry name" value="FLGHOOKAP1"/>
</dbReference>
<dbReference type="GO" id="GO:0044780">
    <property type="term" value="P:bacterial-type flagellum assembly"/>
    <property type="evidence" value="ECO:0007669"/>
    <property type="project" value="InterPro"/>
</dbReference>
<keyword evidence="12" id="KW-1185">Reference proteome</keyword>
<dbReference type="GO" id="GO:0009424">
    <property type="term" value="C:bacterial-type flagellum hook"/>
    <property type="evidence" value="ECO:0007669"/>
    <property type="project" value="UniProtKB-UniRule"/>
</dbReference>
<dbReference type="Pfam" id="PF22638">
    <property type="entry name" value="FlgK_D1"/>
    <property type="match status" value="1"/>
</dbReference>
<feature type="domain" description="Flagellar basal-body/hook protein C-terminal" evidence="9">
    <location>
        <begin position="416"/>
        <end position="456"/>
    </location>
</feature>